<evidence type="ECO:0000313" key="2">
    <source>
        <dbReference type="EMBL" id="EFE24062.1"/>
    </source>
</evidence>
<dbReference type="Proteomes" id="UP000003692">
    <property type="component" value="Unassembled WGS sequence"/>
</dbReference>
<organism evidence="2 3">
    <name type="scientific">Edwardsiella tarda ATCC 23685</name>
    <dbReference type="NCBI Taxonomy" id="500638"/>
    <lineage>
        <taxon>Bacteria</taxon>
        <taxon>Pseudomonadati</taxon>
        <taxon>Pseudomonadota</taxon>
        <taxon>Gammaproteobacteria</taxon>
        <taxon>Enterobacterales</taxon>
        <taxon>Hafniaceae</taxon>
        <taxon>Edwardsiella</taxon>
    </lineage>
</organism>
<evidence type="ECO:0000313" key="3">
    <source>
        <dbReference type="Proteomes" id="UP000003692"/>
    </source>
</evidence>
<comment type="caution">
    <text evidence="2">The sequence shown here is derived from an EMBL/GenBank/DDBJ whole genome shotgun (WGS) entry which is preliminary data.</text>
</comment>
<dbReference type="AlphaFoldDB" id="D4F2G5"/>
<gene>
    <name evidence="2" type="ORF">EDWATA_00915</name>
</gene>
<evidence type="ECO:0000256" key="1">
    <source>
        <dbReference type="SAM" id="MobiDB-lite"/>
    </source>
</evidence>
<dbReference type="HOGENOM" id="CLU_3250710_0_0_6"/>
<reference evidence="2 3" key="1">
    <citation type="submission" date="2010-02" db="EMBL/GenBank/DDBJ databases">
        <authorList>
            <person name="Weinstock G."/>
            <person name="Sodergren E."/>
            <person name="Clifton S."/>
            <person name="Fulton L."/>
            <person name="Fulton B."/>
            <person name="Courtney L."/>
            <person name="Fronick C."/>
            <person name="Harrison M."/>
            <person name="Strong C."/>
            <person name="Farmer C."/>
            <person name="Delahaunty K."/>
            <person name="Markovic C."/>
            <person name="Hall O."/>
            <person name="Minx P."/>
            <person name="Tomlinson C."/>
            <person name="Mitreva M."/>
            <person name="Nelson J."/>
            <person name="Hou S."/>
            <person name="Wollam A."/>
            <person name="Pepin K.H."/>
            <person name="Johnson M."/>
            <person name="Bhonagiri V."/>
            <person name="Zhang X."/>
            <person name="Suruliraj S."/>
            <person name="Warren W."/>
            <person name="Chinwalla A."/>
            <person name="Mardis E.R."/>
            <person name="Wilson R.K."/>
        </authorList>
    </citation>
    <scope>NUCLEOTIDE SEQUENCE [LARGE SCALE GENOMIC DNA]</scope>
    <source>
        <strain evidence="2 3">ATCC 23685</strain>
    </source>
</reference>
<accession>D4F2G5</accession>
<name>D4F2G5_EDWTA</name>
<dbReference type="EMBL" id="ADGK01000036">
    <property type="protein sequence ID" value="EFE24062.1"/>
    <property type="molecule type" value="Genomic_DNA"/>
</dbReference>
<proteinExistence type="predicted"/>
<feature type="region of interest" description="Disordered" evidence="1">
    <location>
        <begin position="1"/>
        <end position="23"/>
    </location>
</feature>
<protein>
    <submittedName>
        <fullName evidence="2">Uncharacterized protein</fullName>
    </submittedName>
</protein>
<sequence length="42" mass="4583">MALGVRGQSQTPPRMTRRLRQKTGADYIIMPLAPQISTLGTA</sequence>